<feature type="region of interest" description="Disordered" evidence="1">
    <location>
        <begin position="1"/>
        <end position="42"/>
    </location>
</feature>
<dbReference type="EMBL" id="BARS01002522">
    <property type="protein sequence ID" value="GAF68890.1"/>
    <property type="molecule type" value="Genomic_DNA"/>
</dbReference>
<proteinExistence type="predicted"/>
<evidence type="ECO:0000256" key="1">
    <source>
        <dbReference type="SAM" id="MobiDB-lite"/>
    </source>
</evidence>
<feature type="compositionally biased region" description="Basic residues" evidence="1">
    <location>
        <begin position="9"/>
        <end position="28"/>
    </location>
</feature>
<protein>
    <submittedName>
        <fullName evidence="2">Uncharacterized protein</fullName>
    </submittedName>
</protein>
<reference evidence="2" key="1">
    <citation type="journal article" date="2014" name="Front. Microbiol.">
        <title>High frequency of phylogenetically diverse reductive dehalogenase-homologous genes in deep subseafloor sedimentary metagenomes.</title>
        <authorList>
            <person name="Kawai M."/>
            <person name="Futagami T."/>
            <person name="Toyoda A."/>
            <person name="Takaki Y."/>
            <person name="Nishi S."/>
            <person name="Hori S."/>
            <person name="Arai W."/>
            <person name="Tsubouchi T."/>
            <person name="Morono Y."/>
            <person name="Uchiyama I."/>
            <person name="Ito T."/>
            <person name="Fujiyama A."/>
            <person name="Inagaki F."/>
            <person name="Takami H."/>
        </authorList>
    </citation>
    <scope>NUCLEOTIDE SEQUENCE</scope>
    <source>
        <strain evidence="2">Expedition CK06-06</strain>
    </source>
</reference>
<comment type="caution">
    <text evidence="2">The sequence shown here is derived from an EMBL/GenBank/DDBJ whole genome shotgun (WGS) entry which is preliminary data.</text>
</comment>
<sequence length="124" mass="13998">MGKNNRERRAQKKRNKARRSKELKKKRIKEANKPIGPALQMIPNPFAELDDDVRKQAIQEIAENSEKIYEESLAKIKELLNRYDPPSLLSIIASYGLTVGVSDDGITAKDSDFKIHQAIGVGPR</sequence>
<organism evidence="2">
    <name type="scientific">marine sediment metagenome</name>
    <dbReference type="NCBI Taxonomy" id="412755"/>
    <lineage>
        <taxon>unclassified sequences</taxon>
        <taxon>metagenomes</taxon>
        <taxon>ecological metagenomes</taxon>
    </lineage>
</organism>
<accession>X0SYJ9</accession>
<evidence type="ECO:0000313" key="2">
    <source>
        <dbReference type="EMBL" id="GAF68890.1"/>
    </source>
</evidence>
<name>X0SYJ9_9ZZZZ</name>
<dbReference type="AlphaFoldDB" id="X0SYJ9"/>
<gene>
    <name evidence="2" type="ORF">S01H1_04813</name>
</gene>